<dbReference type="GO" id="GO:0046872">
    <property type="term" value="F:metal ion binding"/>
    <property type="evidence" value="ECO:0007669"/>
    <property type="project" value="InterPro"/>
</dbReference>
<dbReference type="GO" id="GO:0009113">
    <property type="term" value="P:purine nucleobase biosynthetic process"/>
    <property type="evidence" value="ECO:0007669"/>
    <property type="project" value="InterPro"/>
</dbReference>
<dbReference type="EC" id="6.3.4.13" evidence="2"/>
<dbReference type="Gene3D" id="3.90.600.10">
    <property type="entry name" value="Phosphoribosylglycinamide synthetase, C-terminal domain"/>
    <property type="match status" value="1"/>
</dbReference>
<comment type="pathway">
    <text evidence="1">Purine metabolism; IMP biosynthesis via de novo pathway; N(1)-(5-phospho-D-ribosyl)glycinamide from 5-phospho-alpha-D-ribose 1-diphosphate: step 2/2.</text>
</comment>
<dbReference type="UniPathway" id="UPA00074">
    <property type="reaction ID" value="UER00125"/>
</dbReference>
<feature type="domain" description="ATP-grasp" evidence="11">
    <location>
        <begin position="102"/>
        <end position="304"/>
    </location>
</feature>
<dbReference type="SUPFAM" id="SSF56059">
    <property type="entry name" value="Glutathione synthetase ATP-binding domain-like"/>
    <property type="match status" value="1"/>
</dbReference>
<keyword evidence="3 12" id="KW-0436">Ligase</keyword>
<evidence type="ECO:0000256" key="7">
    <source>
        <dbReference type="ARBA" id="ARBA00038345"/>
    </source>
</evidence>
<accession>A0A7J4IWT3</accession>
<dbReference type="Proteomes" id="UP000577419">
    <property type="component" value="Unassembled WGS sequence"/>
</dbReference>
<dbReference type="AlphaFoldDB" id="A0A7J4IWT3"/>
<dbReference type="PANTHER" id="PTHR43472">
    <property type="entry name" value="PHOSPHORIBOSYLAMINE--GLYCINE LIGASE"/>
    <property type="match status" value="1"/>
</dbReference>
<dbReference type="GO" id="GO:0004637">
    <property type="term" value="F:phosphoribosylamine-glycine ligase activity"/>
    <property type="evidence" value="ECO:0007669"/>
    <property type="project" value="UniProtKB-EC"/>
</dbReference>
<proteinExistence type="inferred from homology"/>
<dbReference type="InterPro" id="IPR000115">
    <property type="entry name" value="PRibGlycinamide_synth"/>
</dbReference>
<evidence type="ECO:0000256" key="10">
    <source>
        <dbReference type="PROSITE-ProRule" id="PRU00409"/>
    </source>
</evidence>
<dbReference type="GO" id="GO:0005524">
    <property type="term" value="F:ATP binding"/>
    <property type="evidence" value="ECO:0007669"/>
    <property type="project" value="UniProtKB-UniRule"/>
</dbReference>
<sequence>MEPKNFLFISIDGLIGDICWQVVKEGHNVKYYIKEPEEKDVGEGFVQMVDSWENEVNWADVIIFDDVLGQGAKAKKLREKGKAVIGGTPYSDMLEDDRAFGQEEMKKHGIPIIPYWNFSSFDEAIKFVKEHPDRYVIKPSGLAQNIKGLLFIGEEEDGRDVIQVLGDYQKAWAKKIPIFTLQKRVVGVEVAVGAFFNGTEFIYPINVNFEHKKLFPGNLGPSTGEMGTAMFWSNENKLFNQTLKKMEPKLKEEGYVGYIDLNCIVNGNGIAPLEFTARFGYPTISIQQEGMLIPIGEFLFELARGGKPKLRVKSGFQIGLRIVVPPFPFNDKETFRVKSKDSVIFFKKPTEGVHIEDVKLVNEEWVVTGTSGVVLIVCGTGQTMKQAQKQVYSRIKNITIPNMYYRTDIGDRWYEDSDKLHNWGYLREI</sequence>
<evidence type="ECO:0000313" key="13">
    <source>
        <dbReference type="Proteomes" id="UP000577419"/>
    </source>
</evidence>
<dbReference type="InterPro" id="IPR011761">
    <property type="entry name" value="ATP-grasp"/>
</dbReference>
<dbReference type="SMART" id="SM01209">
    <property type="entry name" value="GARS_A"/>
    <property type="match status" value="1"/>
</dbReference>
<evidence type="ECO:0000259" key="11">
    <source>
        <dbReference type="PROSITE" id="PS50975"/>
    </source>
</evidence>
<keyword evidence="4 10" id="KW-0547">Nucleotide-binding</keyword>
<evidence type="ECO:0000256" key="5">
    <source>
        <dbReference type="ARBA" id="ARBA00022755"/>
    </source>
</evidence>
<dbReference type="PANTHER" id="PTHR43472:SF1">
    <property type="entry name" value="PHOSPHORIBOSYLAMINE--GLYCINE LIGASE, CHLOROPLASTIC"/>
    <property type="match status" value="1"/>
</dbReference>
<protein>
    <recommendedName>
        <fullName evidence="2">phosphoribosylamine--glycine ligase</fullName>
        <ecNumber evidence="2">6.3.4.13</ecNumber>
    </recommendedName>
    <alternativeName>
        <fullName evidence="8">Glycinamide ribonucleotide synthetase</fullName>
    </alternativeName>
    <alternativeName>
        <fullName evidence="9">Phosphoribosylglycinamide synthetase</fullName>
    </alternativeName>
</protein>
<evidence type="ECO:0000256" key="4">
    <source>
        <dbReference type="ARBA" id="ARBA00022741"/>
    </source>
</evidence>
<dbReference type="Gene3D" id="3.30.470.20">
    <property type="entry name" value="ATP-grasp fold, B domain"/>
    <property type="match status" value="1"/>
</dbReference>
<evidence type="ECO:0000256" key="1">
    <source>
        <dbReference type="ARBA" id="ARBA00005174"/>
    </source>
</evidence>
<dbReference type="Pfam" id="PF02843">
    <property type="entry name" value="GARS_C"/>
    <property type="match status" value="1"/>
</dbReference>
<dbReference type="SMART" id="SM01210">
    <property type="entry name" value="GARS_C"/>
    <property type="match status" value="1"/>
</dbReference>
<evidence type="ECO:0000256" key="9">
    <source>
        <dbReference type="ARBA" id="ARBA00042864"/>
    </source>
</evidence>
<evidence type="ECO:0000256" key="2">
    <source>
        <dbReference type="ARBA" id="ARBA00013255"/>
    </source>
</evidence>
<dbReference type="InterPro" id="IPR020561">
    <property type="entry name" value="PRibGlycinamid_synth_ATP-grasp"/>
</dbReference>
<dbReference type="EMBL" id="DUFG01000014">
    <property type="protein sequence ID" value="HIH08237.1"/>
    <property type="molecule type" value="Genomic_DNA"/>
</dbReference>
<organism evidence="12 13">
    <name type="scientific">Candidatus Iainarchaeum sp</name>
    <dbReference type="NCBI Taxonomy" id="3101447"/>
    <lineage>
        <taxon>Archaea</taxon>
        <taxon>Candidatus Iainarchaeota</taxon>
        <taxon>Candidatus Iainarchaeia</taxon>
        <taxon>Candidatus Iainarchaeales</taxon>
        <taxon>Candidatus Iainarchaeaceae</taxon>
        <taxon>Candidatus Iainarchaeum</taxon>
    </lineage>
</organism>
<comment type="caution">
    <text evidence="12">The sequence shown here is derived from an EMBL/GenBank/DDBJ whole genome shotgun (WGS) entry which is preliminary data.</text>
</comment>
<evidence type="ECO:0000313" key="12">
    <source>
        <dbReference type="EMBL" id="HIH08237.1"/>
    </source>
</evidence>
<gene>
    <name evidence="12" type="ORF">HA237_02595</name>
</gene>
<dbReference type="GO" id="GO:0006189">
    <property type="term" value="P:'de novo' IMP biosynthetic process"/>
    <property type="evidence" value="ECO:0007669"/>
    <property type="project" value="UniProtKB-UniPathway"/>
</dbReference>
<dbReference type="SUPFAM" id="SSF51246">
    <property type="entry name" value="Rudiment single hybrid motif"/>
    <property type="match status" value="1"/>
</dbReference>
<comment type="similarity">
    <text evidence="7">Belongs to the GARS family.</text>
</comment>
<dbReference type="PROSITE" id="PS50975">
    <property type="entry name" value="ATP_GRASP"/>
    <property type="match status" value="1"/>
</dbReference>
<evidence type="ECO:0000256" key="8">
    <source>
        <dbReference type="ARBA" id="ARBA00042242"/>
    </source>
</evidence>
<dbReference type="InterPro" id="IPR020560">
    <property type="entry name" value="PRibGlycinamide_synth_C-dom"/>
</dbReference>
<dbReference type="InterPro" id="IPR037123">
    <property type="entry name" value="PRibGlycinamide_synth_C_sf"/>
</dbReference>
<keyword evidence="5" id="KW-0658">Purine biosynthesis</keyword>
<reference evidence="13" key="1">
    <citation type="journal article" date="2020" name="bioRxiv">
        <title>A rank-normalized archaeal taxonomy based on genome phylogeny resolves widespread incomplete and uneven classifications.</title>
        <authorList>
            <person name="Rinke C."/>
            <person name="Chuvochina M."/>
            <person name="Mussig A.J."/>
            <person name="Chaumeil P.-A."/>
            <person name="Waite D.W."/>
            <person name="Whitman W.B."/>
            <person name="Parks D.H."/>
            <person name="Hugenholtz P."/>
        </authorList>
    </citation>
    <scope>NUCLEOTIDE SEQUENCE [LARGE SCALE GENOMIC DNA]</scope>
</reference>
<evidence type="ECO:0000256" key="6">
    <source>
        <dbReference type="ARBA" id="ARBA00022840"/>
    </source>
</evidence>
<keyword evidence="6 10" id="KW-0067">ATP-binding</keyword>
<dbReference type="Pfam" id="PF01071">
    <property type="entry name" value="GARS_A"/>
    <property type="match status" value="1"/>
</dbReference>
<dbReference type="InterPro" id="IPR011054">
    <property type="entry name" value="Rudment_hybrid_motif"/>
</dbReference>
<evidence type="ECO:0000256" key="3">
    <source>
        <dbReference type="ARBA" id="ARBA00022598"/>
    </source>
</evidence>
<name>A0A7J4IWT3_9ARCH</name>